<organism evidence="1 2">
    <name type="scientific">Paralvinella palmiformis</name>
    <dbReference type="NCBI Taxonomy" id="53620"/>
    <lineage>
        <taxon>Eukaryota</taxon>
        <taxon>Metazoa</taxon>
        <taxon>Spiralia</taxon>
        <taxon>Lophotrochozoa</taxon>
        <taxon>Annelida</taxon>
        <taxon>Polychaeta</taxon>
        <taxon>Sedentaria</taxon>
        <taxon>Canalipalpata</taxon>
        <taxon>Terebellida</taxon>
        <taxon>Terebelliformia</taxon>
        <taxon>Alvinellidae</taxon>
        <taxon>Paralvinella</taxon>
    </lineage>
</organism>
<dbReference type="AlphaFoldDB" id="A0AAD9JC16"/>
<evidence type="ECO:0000313" key="1">
    <source>
        <dbReference type="EMBL" id="KAK2150417.1"/>
    </source>
</evidence>
<name>A0AAD9JC16_9ANNE</name>
<accession>A0AAD9JC16</accession>
<sequence length="78" mass="9026">MFMKLMSKIRFGEKATRKEDLKKTAALLSQKKSSLLEELRSGKIGLPKVLENHVTDACRDEKNPFYAFVKEIFHESTH</sequence>
<gene>
    <name evidence="1" type="ORF">LSH36_406g02024</name>
</gene>
<comment type="caution">
    <text evidence="1">The sequence shown here is derived from an EMBL/GenBank/DDBJ whole genome shotgun (WGS) entry which is preliminary data.</text>
</comment>
<reference evidence="1" key="1">
    <citation type="journal article" date="2023" name="Mol. Biol. Evol.">
        <title>Third-Generation Sequencing Reveals the Adaptive Role of the Epigenome in Three Deep-Sea Polychaetes.</title>
        <authorList>
            <person name="Perez M."/>
            <person name="Aroh O."/>
            <person name="Sun Y."/>
            <person name="Lan Y."/>
            <person name="Juniper S.K."/>
            <person name="Young C.R."/>
            <person name="Angers B."/>
            <person name="Qian P.Y."/>
        </authorList>
    </citation>
    <scope>NUCLEOTIDE SEQUENCE</scope>
    <source>
        <strain evidence="1">P08H-3</strain>
    </source>
</reference>
<dbReference type="Proteomes" id="UP001208570">
    <property type="component" value="Unassembled WGS sequence"/>
</dbReference>
<keyword evidence="2" id="KW-1185">Reference proteome</keyword>
<dbReference type="EMBL" id="JAODUP010000406">
    <property type="protein sequence ID" value="KAK2150417.1"/>
    <property type="molecule type" value="Genomic_DNA"/>
</dbReference>
<evidence type="ECO:0000313" key="2">
    <source>
        <dbReference type="Proteomes" id="UP001208570"/>
    </source>
</evidence>
<protein>
    <submittedName>
        <fullName evidence="1">Uncharacterized protein</fullName>
    </submittedName>
</protein>
<proteinExistence type="predicted"/>